<evidence type="ECO:0000313" key="1">
    <source>
        <dbReference type="EMBL" id="EEG57333.1"/>
    </source>
</evidence>
<dbReference type="AlphaFoldDB" id="C0CUC3"/>
<gene>
    <name evidence="1" type="ORF">CLOSTASPAR_00573</name>
</gene>
<protein>
    <submittedName>
        <fullName evidence="1">Uncharacterized protein</fullName>
    </submittedName>
</protein>
<dbReference type="Proteomes" id="UP000004756">
    <property type="component" value="Unassembled WGS sequence"/>
</dbReference>
<name>C0CUC3_9FIRM</name>
<organism evidence="1 2">
    <name type="scientific">[Clostridium] asparagiforme DSM 15981</name>
    <dbReference type="NCBI Taxonomy" id="518636"/>
    <lineage>
        <taxon>Bacteria</taxon>
        <taxon>Bacillati</taxon>
        <taxon>Bacillota</taxon>
        <taxon>Clostridia</taxon>
        <taxon>Lachnospirales</taxon>
        <taxon>Lachnospiraceae</taxon>
        <taxon>Enterocloster</taxon>
    </lineage>
</organism>
<reference evidence="1 2" key="1">
    <citation type="submission" date="2009-01" db="EMBL/GenBank/DDBJ databases">
        <authorList>
            <person name="Fulton L."/>
            <person name="Clifton S."/>
            <person name="Fulton B."/>
            <person name="Xu J."/>
            <person name="Minx P."/>
            <person name="Pepin K.H."/>
            <person name="Johnson M."/>
            <person name="Bhonagiri V."/>
            <person name="Nash W.E."/>
            <person name="Mardis E.R."/>
            <person name="Wilson R.K."/>
        </authorList>
    </citation>
    <scope>NUCLEOTIDE SEQUENCE [LARGE SCALE GENOMIC DNA]</scope>
    <source>
        <strain evidence="1 2">DSM 15981</strain>
    </source>
</reference>
<sequence>MLHLAISFPDQKTGGRSTTADSLFAPIIVLCAPEKVNPLIPG</sequence>
<reference evidence="1 2" key="2">
    <citation type="submission" date="2009-02" db="EMBL/GenBank/DDBJ databases">
        <title>Draft genome sequence of Clostridium asparagiforme (DSM 15981).</title>
        <authorList>
            <person name="Sudarsanam P."/>
            <person name="Ley R."/>
            <person name="Guruge J."/>
            <person name="Turnbaugh P.J."/>
            <person name="Mahowald M."/>
            <person name="Liep D."/>
            <person name="Gordon J."/>
        </authorList>
    </citation>
    <scope>NUCLEOTIDE SEQUENCE [LARGE SCALE GENOMIC DNA]</scope>
    <source>
        <strain evidence="1 2">DSM 15981</strain>
    </source>
</reference>
<keyword evidence="2" id="KW-1185">Reference proteome</keyword>
<proteinExistence type="predicted"/>
<comment type="caution">
    <text evidence="1">The sequence shown here is derived from an EMBL/GenBank/DDBJ whole genome shotgun (WGS) entry which is preliminary data.</text>
</comment>
<dbReference type="HOGENOM" id="CLU_3249283_0_0_9"/>
<accession>C0CUC3</accession>
<dbReference type="EMBL" id="ACCJ01000026">
    <property type="protein sequence ID" value="EEG57333.1"/>
    <property type="molecule type" value="Genomic_DNA"/>
</dbReference>
<evidence type="ECO:0000313" key="2">
    <source>
        <dbReference type="Proteomes" id="UP000004756"/>
    </source>
</evidence>